<comment type="similarity">
    <text evidence="1">Belongs to the LysR transcriptional regulatory family.</text>
</comment>
<organism evidence="6 7">
    <name type="scientific">Kangsaoukella pontilimi</name>
    <dbReference type="NCBI Taxonomy" id="2691042"/>
    <lineage>
        <taxon>Bacteria</taxon>
        <taxon>Pseudomonadati</taxon>
        <taxon>Pseudomonadota</taxon>
        <taxon>Alphaproteobacteria</taxon>
        <taxon>Rhodobacterales</taxon>
        <taxon>Paracoccaceae</taxon>
        <taxon>Kangsaoukella</taxon>
    </lineage>
</organism>
<dbReference type="InterPro" id="IPR005119">
    <property type="entry name" value="LysR_subst-bd"/>
</dbReference>
<reference evidence="6 7" key="2">
    <citation type="submission" date="2020-03" db="EMBL/GenBank/DDBJ databases">
        <title>Kangsaoukella pontilimi gen. nov., sp. nov., a new member of the family Rhodobacteraceae isolated from a tidal mudflat.</title>
        <authorList>
            <person name="Kim I.S."/>
        </authorList>
    </citation>
    <scope>NUCLEOTIDE SEQUENCE [LARGE SCALE GENOMIC DNA]</scope>
    <source>
        <strain evidence="6 7">GH1-50</strain>
    </source>
</reference>
<gene>
    <name evidence="6" type="ORF">GQ651_06985</name>
</gene>
<dbReference type="RefSeq" id="WP_160763453.1">
    <property type="nucleotide sequence ID" value="NZ_WUPT01000001.1"/>
</dbReference>
<evidence type="ECO:0000256" key="1">
    <source>
        <dbReference type="ARBA" id="ARBA00009437"/>
    </source>
</evidence>
<dbReference type="Pfam" id="PF03466">
    <property type="entry name" value="LysR_substrate"/>
    <property type="match status" value="1"/>
</dbReference>
<dbReference type="Proteomes" id="UP000480350">
    <property type="component" value="Unassembled WGS sequence"/>
</dbReference>
<dbReference type="InterPro" id="IPR050176">
    <property type="entry name" value="LTTR"/>
</dbReference>
<dbReference type="InterPro" id="IPR036388">
    <property type="entry name" value="WH-like_DNA-bd_sf"/>
</dbReference>
<evidence type="ECO:0000313" key="7">
    <source>
        <dbReference type="Proteomes" id="UP000480350"/>
    </source>
</evidence>
<accession>A0A7C9IFX6</accession>
<feature type="domain" description="HTH lysR-type" evidence="5">
    <location>
        <begin position="4"/>
        <end position="61"/>
    </location>
</feature>
<dbReference type="InterPro" id="IPR036390">
    <property type="entry name" value="WH_DNA-bd_sf"/>
</dbReference>
<dbReference type="PANTHER" id="PTHR30579">
    <property type="entry name" value="TRANSCRIPTIONAL REGULATOR"/>
    <property type="match status" value="1"/>
</dbReference>
<dbReference type="GO" id="GO:0003700">
    <property type="term" value="F:DNA-binding transcription factor activity"/>
    <property type="evidence" value="ECO:0007669"/>
    <property type="project" value="InterPro"/>
</dbReference>
<comment type="caution">
    <text evidence="6">The sequence shown here is derived from an EMBL/GenBank/DDBJ whole genome shotgun (WGS) entry which is preliminary data.</text>
</comment>
<keyword evidence="2" id="KW-0805">Transcription regulation</keyword>
<evidence type="ECO:0000259" key="5">
    <source>
        <dbReference type="PROSITE" id="PS50931"/>
    </source>
</evidence>
<evidence type="ECO:0000256" key="4">
    <source>
        <dbReference type="ARBA" id="ARBA00023163"/>
    </source>
</evidence>
<evidence type="ECO:0000256" key="3">
    <source>
        <dbReference type="ARBA" id="ARBA00023125"/>
    </source>
</evidence>
<dbReference type="PANTHER" id="PTHR30579:SF3">
    <property type="entry name" value="TRANSCRIPTIONAL REGULATORY PROTEIN"/>
    <property type="match status" value="1"/>
</dbReference>
<keyword evidence="4" id="KW-0804">Transcription</keyword>
<evidence type="ECO:0000256" key="2">
    <source>
        <dbReference type="ARBA" id="ARBA00023015"/>
    </source>
</evidence>
<dbReference type="SUPFAM" id="SSF53850">
    <property type="entry name" value="Periplasmic binding protein-like II"/>
    <property type="match status" value="1"/>
</dbReference>
<dbReference type="Pfam" id="PF00126">
    <property type="entry name" value="HTH_1"/>
    <property type="match status" value="1"/>
</dbReference>
<name>A0A7C9IFX6_9RHOB</name>
<sequence length="295" mass="31931">MTDPDWNNLKVALAVARGGSLTRAAQLLGLDQTTAGRRLTALETQLGTALFVRSKTGILPTDDGRAVIEYAARIEDQVTRLTEGLANAEARVGGVVRIMGNTWMLERMATHLPALLDAHPALEIRFSGRLPPAPLHGEPTVSFWFDAPHQPPEVSTAFARVPYSAFAATDRPPPPTDWVQFRDDDAAGPSFSREMQRRLGPEARVRLTATDARILISAIRAGLGHGVLPNCLGDADPALTRSGVSVGRIERVLRCHVTSDAARLLRVRTVIDWAREVLPDAIGAALIQPSGRNRV</sequence>
<reference evidence="6 7" key="1">
    <citation type="submission" date="2019-12" db="EMBL/GenBank/DDBJ databases">
        <authorList>
            <person name="Lee S.D."/>
        </authorList>
    </citation>
    <scope>NUCLEOTIDE SEQUENCE [LARGE SCALE GENOMIC DNA]</scope>
    <source>
        <strain evidence="6 7">GH1-50</strain>
    </source>
</reference>
<dbReference type="PROSITE" id="PS50931">
    <property type="entry name" value="HTH_LYSR"/>
    <property type="match status" value="1"/>
</dbReference>
<protein>
    <submittedName>
        <fullName evidence="6">LysR family transcriptional regulator</fullName>
    </submittedName>
</protein>
<evidence type="ECO:0000313" key="6">
    <source>
        <dbReference type="EMBL" id="MXQ07587.1"/>
    </source>
</evidence>
<keyword evidence="3" id="KW-0238">DNA-binding</keyword>
<dbReference type="InterPro" id="IPR000847">
    <property type="entry name" value="LysR_HTH_N"/>
</dbReference>
<dbReference type="GO" id="GO:0003677">
    <property type="term" value="F:DNA binding"/>
    <property type="evidence" value="ECO:0007669"/>
    <property type="project" value="UniProtKB-KW"/>
</dbReference>
<proteinExistence type="inferred from homology"/>
<dbReference type="SUPFAM" id="SSF46785">
    <property type="entry name" value="Winged helix' DNA-binding domain"/>
    <property type="match status" value="1"/>
</dbReference>
<keyword evidence="7" id="KW-1185">Reference proteome</keyword>
<dbReference type="Gene3D" id="1.10.10.10">
    <property type="entry name" value="Winged helix-like DNA-binding domain superfamily/Winged helix DNA-binding domain"/>
    <property type="match status" value="1"/>
</dbReference>
<dbReference type="EMBL" id="WUPT01000001">
    <property type="protein sequence ID" value="MXQ07587.1"/>
    <property type="molecule type" value="Genomic_DNA"/>
</dbReference>
<dbReference type="AlphaFoldDB" id="A0A7C9IFX6"/>